<feature type="non-terminal residue" evidence="1">
    <location>
        <position position="1"/>
    </location>
</feature>
<name>A0AAN8X4T0_HALRR</name>
<sequence length="67" mass="7525">CQTQEDFLAVFECAAWHFTIDNVLGESAETEEVILGHLDDGETSCYRVLDGVDVIIRRIDDPLKLCP</sequence>
<dbReference type="Proteomes" id="UP001381693">
    <property type="component" value="Unassembled WGS sequence"/>
</dbReference>
<accession>A0AAN8X4T0</accession>
<comment type="caution">
    <text evidence="1">The sequence shown here is derived from an EMBL/GenBank/DDBJ whole genome shotgun (WGS) entry which is preliminary data.</text>
</comment>
<evidence type="ECO:0000313" key="2">
    <source>
        <dbReference type="Proteomes" id="UP001381693"/>
    </source>
</evidence>
<reference evidence="1 2" key="1">
    <citation type="submission" date="2023-11" db="EMBL/GenBank/DDBJ databases">
        <title>Halocaridina rubra genome assembly.</title>
        <authorList>
            <person name="Smith C."/>
        </authorList>
    </citation>
    <scope>NUCLEOTIDE SEQUENCE [LARGE SCALE GENOMIC DNA]</scope>
    <source>
        <strain evidence="1">EP-1</strain>
        <tissue evidence="1">Whole</tissue>
    </source>
</reference>
<dbReference type="EMBL" id="JAXCGZ010011635">
    <property type="protein sequence ID" value="KAK7074373.1"/>
    <property type="molecule type" value="Genomic_DNA"/>
</dbReference>
<evidence type="ECO:0000313" key="1">
    <source>
        <dbReference type="EMBL" id="KAK7074373.1"/>
    </source>
</evidence>
<gene>
    <name evidence="1" type="ORF">SK128_011405</name>
</gene>
<keyword evidence="2" id="KW-1185">Reference proteome</keyword>
<proteinExistence type="predicted"/>
<dbReference type="AlphaFoldDB" id="A0AAN8X4T0"/>
<feature type="non-terminal residue" evidence="1">
    <location>
        <position position="67"/>
    </location>
</feature>
<organism evidence="1 2">
    <name type="scientific">Halocaridina rubra</name>
    <name type="common">Hawaiian red shrimp</name>
    <dbReference type="NCBI Taxonomy" id="373956"/>
    <lineage>
        <taxon>Eukaryota</taxon>
        <taxon>Metazoa</taxon>
        <taxon>Ecdysozoa</taxon>
        <taxon>Arthropoda</taxon>
        <taxon>Crustacea</taxon>
        <taxon>Multicrustacea</taxon>
        <taxon>Malacostraca</taxon>
        <taxon>Eumalacostraca</taxon>
        <taxon>Eucarida</taxon>
        <taxon>Decapoda</taxon>
        <taxon>Pleocyemata</taxon>
        <taxon>Caridea</taxon>
        <taxon>Atyoidea</taxon>
        <taxon>Atyidae</taxon>
        <taxon>Halocaridina</taxon>
    </lineage>
</organism>
<protein>
    <submittedName>
        <fullName evidence="1">Uncharacterized protein</fullName>
    </submittedName>
</protein>